<dbReference type="PRINTS" id="PR00237">
    <property type="entry name" value="GPCRRHODOPSN"/>
</dbReference>
<dbReference type="PRINTS" id="PR00242">
    <property type="entry name" value="DOPAMINER"/>
</dbReference>
<comment type="similarity">
    <text evidence="10">Belongs to the G-protein coupled receptor 1 family.</text>
</comment>
<reference evidence="14 15" key="1">
    <citation type="submission" date="2019-09" db="EMBL/GenBank/DDBJ databases">
        <title>Bird 10,000 Genomes (B10K) Project - Family phase.</title>
        <authorList>
            <person name="Zhang G."/>
        </authorList>
    </citation>
    <scope>NUCLEOTIDE SEQUENCE [LARGE SCALE GENOMIC DNA]</scope>
    <source>
        <strain evidence="14">B10K-DU-029-53</strain>
    </source>
</reference>
<dbReference type="GO" id="GO:0043410">
    <property type="term" value="P:positive regulation of MAPK cascade"/>
    <property type="evidence" value="ECO:0007669"/>
    <property type="project" value="TreeGrafter"/>
</dbReference>
<feature type="non-terminal residue" evidence="14">
    <location>
        <position position="394"/>
    </location>
</feature>
<keyword evidence="8 10" id="KW-0675">Receptor</keyword>
<feature type="transmembrane region" description="Helical" evidence="12">
    <location>
        <begin position="116"/>
        <end position="139"/>
    </location>
</feature>
<dbReference type="SMART" id="SM01381">
    <property type="entry name" value="7TM_GPCR_Srsx"/>
    <property type="match status" value="1"/>
</dbReference>
<keyword evidence="15" id="KW-1185">Reference proteome</keyword>
<protein>
    <submittedName>
        <fullName evidence="14">DRD5 protein</fullName>
    </submittedName>
</protein>
<keyword evidence="6 12" id="KW-0472">Membrane</keyword>
<feature type="domain" description="G-protein coupled receptors family 1 profile" evidence="13">
    <location>
        <begin position="16"/>
        <end position="289"/>
    </location>
</feature>
<dbReference type="InterPro" id="IPR000929">
    <property type="entry name" value="Dopamine_rcpt"/>
</dbReference>
<dbReference type="EMBL" id="VZRZ01007157">
    <property type="protein sequence ID" value="NWW80801.1"/>
    <property type="molecule type" value="Genomic_DNA"/>
</dbReference>
<name>A0A7K6R485_9PASS</name>
<dbReference type="GO" id="GO:0004930">
    <property type="term" value="F:G protein-coupled receptor activity"/>
    <property type="evidence" value="ECO:0007669"/>
    <property type="project" value="UniProtKB-KW"/>
</dbReference>
<feature type="non-terminal residue" evidence="14">
    <location>
        <position position="1"/>
    </location>
</feature>
<evidence type="ECO:0000256" key="3">
    <source>
        <dbReference type="ARBA" id="ARBA00022692"/>
    </source>
</evidence>
<feature type="transmembrane region" description="Helical" evidence="12">
    <location>
        <begin position="164"/>
        <end position="185"/>
    </location>
</feature>
<evidence type="ECO:0000256" key="7">
    <source>
        <dbReference type="ARBA" id="ARBA00023157"/>
    </source>
</evidence>
<dbReference type="PANTHER" id="PTHR24248:SF193">
    <property type="entry name" value="DOPAMINE D1C RECEPTOR"/>
    <property type="match status" value="1"/>
</dbReference>
<dbReference type="AlphaFoldDB" id="A0A7K6R485"/>
<keyword evidence="3 10" id="KW-0812">Transmembrane</keyword>
<evidence type="ECO:0000256" key="6">
    <source>
        <dbReference type="ARBA" id="ARBA00023136"/>
    </source>
</evidence>
<sequence length="394" mass="42414">LTGALLGLLTLGTLLGNGLVCAAVLRSRRLRSRVTNLFVASLALADLLVAVLVMPWRAASDVLGFWPFGPFCDLWVAFDIMCCTASILHLCLISLERCRALAGPRCCRGTVTARGALGAIGLAWLLSLLVSFLPVQLHWHREGERLGLNGSTEEGSCQPRLSSAYAVSSSLISFYIPVAIMLATYGRLFRAARRHLRSVSSTGRVAGMARSGRSPRESSLRSLQKEKKVLQTLSIIMGAFVCCWLPFFVLNCLLPFCEAEPREPCVSSTVLSAVTWLGWANSALNPVIYAFNAEFRRAFASLLGWGRLCPSSAVETVTLSNELVSFHPDSAERGCARSLGCPRPLPHAVLQLENSQESLDKVSAVSSPPHNPSAERATPGSLGKVSPLPSSALH</sequence>
<keyword evidence="4 12" id="KW-1133">Transmembrane helix</keyword>
<dbReference type="GO" id="GO:0071880">
    <property type="term" value="P:adenylate cyclase-activating adrenergic receptor signaling pathway"/>
    <property type="evidence" value="ECO:0007669"/>
    <property type="project" value="TreeGrafter"/>
</dbReference>
<dbReference type="InterPro" id="IPR000276">
    <property type="entry name" value="GPCR_Rhodpsn"/>
</dbReference>
<evidence type="ECO:0000256" key="1">
    <source>
        <dbReference type="ARBA" id="ARBA00004651"/>
    </source>
</evidence>
<organism evidence="14 15">
    <name type="scientific">Climacteris rufus</name>
    <name type="common">rufous treecreeper</name>
    <dbReference type="NCBI Taxonomy" id="47695"/>
    <lineage>
        <taxon>Eukaryota</taxon>
        <taxon>Metazoa</taxon>
        <taxon>Chordata</taxon>
        <taxon>Craniata</taxon>
        <taxon>Vertebrata</taxon>
        <taxon>Euteleostomi</taxon>
        <taxon>Archelosauria</taxon>
        <taxon>Archosauria</taxon>
        <taxon>Dinosauria</taxon>
        <taxon>Saurischia</taxon>
        <taxon>Theropoda</taxon>
        <taxon>Coelurosauria</taxon>
        <taxon>Aves</taxon>
        <taxon>Neognathae</taxon>
        <taxon>Neoaves</taxon>
        <taxon>Telluraves</taxon>
        <taxon>Australaves</taxon>
        <taxon>Passeriformes</taxon>
        <taxon>Climacteridae</taxon>
        <taxon>Climacteris</taxon>
    </lineage>
</organism>
<evidence type="ECO:0000256" key="10">
    <source>
        <dbReference type="RuleBase" id="RU000688"/>
    </source>
</evidence>
<evidence type="ECO:0000256" key="8">
    <source>
        <dbReference type="ARBA" id="ARBA00023170"/>
    </source>
</evidence>
<feature type="transmembrane region" description="Helical" evidence="12">
    <location>
        <begin position="6"/>
        <end position="25"/>
    </location>
</feature>
<evidence type="ECO:0000256" key="12">
    <source>
        <dbReference type="SAM" id="Phobius"/>
    </source>
</evidence>
<feature type="transmembrane region" description="Helical" evidence="12">
    <location>
        <begin position="74"/>
        <end position="95"/>
    </location>
</feature>
<dbReference type="PROSITE" id="PS50262">
    <property type="entry name" value="G_PROTEIN_RECEP_F1_2"/>
    <property type="match status" value="1"/>
</dbReference>
<evidence type="ECO:0000256" key="5">
    <source>
        <dbReference type="ARBA" id="ARBA00023040"/>
    </source>
</evidence>
<accession>A0A7K6R485</accession>
<dbReference type="PROSITE" id="PS00237">
    <property type="entry name" value="G_PROTEIN_RECEP_F1_1"/>
    <property type="match status" value="1"/>
</dbReference>
<comment type="subcellular location">
    <subcellularLocation>
        <location evidence="1">Cell membrane</location>
        <topology evidence="1">Multi-pass membrane protein</topology>
    </subcellularLocation>
</comment>
<evidence type="ECO:0000259" key="13">
    <source>
        <dbReference type="PROSITE" id="PS50262"/>
    </source>
</evidence>
<evidence type="ECO:0000313" key="15">
    <source>
        <dbReference type="Proteomes" id="UP000580879"/>
    </source>
</evidence>
<keyword evidence="7" id="KW-1015">Disulfide bond</keyword>
<dbReference type="OrthoDB" id="6021915at2759"/>
<dbReference type="Pfam" id="PF00001">
    <property type="entry name" value="7tm_1"/>
    <property type="match status" value="1"/>
</dbReference>
<dbReference type="PANTHER" id="PTHR24248">
    <property type="entry name" value="ADRENERGIC RECEPTOR-RELATED G-PROTEIN COUPLED RECEPTOR"/>
    <property type="match status" value="1"/>
</dbReference>
<comment type="caution">
    <text evidence="14">The sequence shown here is derived from an EMBL/GenBank/DDBJ whole genome shotgun (WGS) entry which is preliminary data.</text>
</comment>
<evidence type="ECO:0000256" key="4">
    <source>
        <dbReference type="ARBA" id="ARBA00022989"/>
    </source>
</evidence>
<keyword evidence="9 10" id="KW-0807">Transducer</keyword>
<evidence type="ECO:0000256" key="11">
    <source>
        <dbReference type="SAM" id="MobiDB-lite"/>
    </source>
</evidence>
<dbReference type="GO" id="GO:0005886">
    <property type="term" value="C:plasma membrane"/>
    <property type="evidence" value="ECO:0007669"/>
    <property type="project" value="UniProtKB-SubCell"/>
</dbReference>
<proteinExistence type="inferred from homology"/>
<evidence type="ECO:0000313" key="14">
    <source>
        <dbReference type="EMBL" id="NWW80801.1"/>
    </source>
</evidence>
<feature type="transmembrane region" description="Helical" evidence="12">
    <location>
        <begin position="37"/>
        <end position="54"/>
    </location>
</feature>
<dbReference type="Gene3D" id="1.20.1070.10">
    <property type="entry name" value="Rhodopsin 7-helix transmembrane proteins"/>
    <property type="match status" value="1"/>
</dbReference>
<feature type="region of interest" description="Disordered" evidence="11">
    <location>
        <begin position="357"/>
        <end position="394"/>
    </location>
</feature>
<keyword evidence="5 10" id="KW-0297">G-protein coupled receptor</keyword>
<evidence type="ECO:0000256" key="9">
    <source>
        <dbReference type="ARBA" id="ARBA00023224"/>
    </source>
</evidence>
<gene>
    <name evidence="14" type="primary">Drd5_0</name>
    <name evidence="14" type="ORF">CLIRUF_R04102</name>
</gene>
<dbReference type="InterPro" id="IPR017452">
    <property type="entry name" value="GPCR_Rhodpsn_7TM"/>
</dbReference>
<evidence type="ECO:0000256" key="2">
    <source>
        <dbReference type="ARBA" id="ARBA00022475"/>
    </source>
</evidence>
<dbReference type="Proteomes" id="UP000580879">
    <property type="component" value="Unassembled WGS sequence"/>
</dbReference>
<keyword evidence="2" id="KW-1003">Cell membrane</keyword>
<feature type="transmembrane region" description="Helical" evidence="12">
    <location>
        <begin position="229"/>
        <end position="250"/>
    </location>
</feature>
<dbReference type="SUPFAM" id="SSF81321">
    <property type="entry name" value="Family A G protein-coupled receptor-like"/>
    <property type="match status" value="1"/>
</dbReference>